<dbReference type="eggNOG" id="KOG3124">
    <property type="taxonomic scope" value="Eukaryota"/>
</dbReference>
<keyword evidence="4" id="KW-0472">Membrane</keyword>
<dbReference type="PROSITE" id="PS51257">
    <property type="entry name" value="PROKAR_LIPOPROTEIN"/>
    <property type="match status" value="1"/>
</dbReference>
<dbReference type="HOGENOM" id="CLU_042344_1_0_1"/>
<evidence type="ECO:0000256" key="4">
    <source>
        <dbReference type="SAM" id="Phobius"/>
    </source>
</evidence>
<dbReference type="OMA" id="MPNINCF"/>
<dbReference type="RefSeq" id="XP_016759712.1">
    <property type="nucleotide sequence ID" value="XM_016902654.1"/>
</dbReference>
<dbReference type="InterPro" id="IPR000304">
    <property type="entry name" value="Pyrroline-COOH_reductase"/>
</dbReference>
<keyword evidence="4" id="KW-1133">Transmembrane helix</keyword>
<evidence type="ECO:0000256" key="3">
    <source>
        <dbReference type="ARBA" id="ARBA00023002"/>
    </source>
</evidence>
<dbReference type="Pfam" id="PF03807">
    <property type="entry name" value="F420_oxidored"/>
    <property type="match status" value="1"/>
</dbReference>
<dbReference type="OrthoDB" id="10263291at2759"/>
<gene>
    <name evidence="7" type="ORF">SEPMUDRAFT_134709</name>
</gene>
<reference evidence="7 8" key="1">
    <citation type="journal article" date="2012" name="PLoS Pathog.">
        <title>Diverse lifestyles and strategies of plant pathogenesis encoded in the genomes of eighteen Dothideomycetes fungi.</title>
        <authorList>
            <person name="Ohm R.A."/>
            <person name="Feau N."/>
            <person name="Henrissat B."/>
            <person name="Schoch C.L."/>
            <person name="Horwitz B.A."/>
            <person name="Barry K.W."/>
            <person name="Condon B.J."/>
            <person name="Copeland A.C."/>
            <person name="Dhillon B."/>
            <person name="Glaser F."/>
            <person name="Hesse C.N."/>
            <person name="Kosti I."/>
            <person name="LaButti K."/>
            <person name="Lindquist E.A."/>
            <person name="Lucas S."/>
            <person name="Salamov A.A."/>
            <person name="Bradshaw R.E."/>
            <person name="Ciuffetti L."/>
            <person name="Hamelin R.C."/>
            <person name="Kema G.H.J."/>
            <person name="Lawrence C."/>
            <person name="Scott J.A."/>
            <person name="Spatafora J.W."/>
            <person name="Turgeon B.G."/>
            <person name="de Wit P.J.G.M."/>
            <person name="Zhong S."/>
            <person name="Goodwin S.B."/>
            <person name="Grigoriev I.V."/>
        </authorList>
    </citation>
    <scope>NUCLEOTIDE SEQUENCE [LARGE SCALE GENOMIC DNA]</scope>
    <source>
        <strain evidence="7 8">SO2202</strain>
    </source>
</reference>
<dbReference type="HAMAP" id="MF_01925">
    <property type="entry name" value="P5C_reductase"/>
    <property type="match status" value="1"/>
</dbReference>
<dbReference type="Gene3D" id="3.40.50.720">
    <property type="entry name" value="NAD(P)-binding Rossmann-like Domain"/>
    <property type="match status" value="1"/>
</dbReference>
<dbReference type="FunFam" id="1.10.3730.10:FF:000001">
    <property type="entry name" value="Pyrroline-5-carboxylate reductase"/>
    <property type="match status" value="1"/>
</dbReference>
<proteinExistence type="inferred from homology"/>
<keyword evidence="4" id="KW-0812">Transmembrane</keyword>
<dbReference type="EMBL" id="KB456266">
    <property type="protein sequence ID" value="EMF11591.1"/>
    <property type="molecule type" value="Genomic_DNA"/>
</dbReference>
<keyword evidence="2" id="KW-0521">NADP</keyword>
<dbReference type="InterPro" id="IPR036291">
    <property type="entry name" value="NAD(P)-bd_dom_sf"/>
</dbReference>
<keyword evidence="8" id="KW-1185">Reference proteome</keyword>
<dbReference type="PROSITE" id="PS00521">
    <property type="entry name" value="P5CR"/>
    <property type="match status" value="1"/>
</dbReference>
<organism evidence="7 8">
    <name type="scientific">Sphaerulina musiva (strain SO2202)</name>
    <name type="common">Poplar stem canker fungus</name>
    <name type="synonym">Septoria musiva</name>
    <dbReference type="NCBI Taxonomy" id="692275"/>
    <lineage>
        <taxon>Eukaryota</taxon>
        <taxon>Fungi</taxon>
        <taxon>Dikarya</taxon>
        <taxon>Ascomycota</taxon>
        <taxon>Pezizomycotina</taxon>
        <taxon>Dothideomycetes</taxon>
        <taxon>Dothideomycetidae</taxon>
        <taxon>Mycosphaerellales</taxon>
        <taxon>Mycosphaerellaceae</taxon>
        <taxon>Sphaerulina</taxon>
    </lineage>
</organism>
<protein>
    <submittedName>
        <fullName evidence="7">Coenzyme F420-dependent NADP oxidoreductase</fullName>
    </submittedName>
</protein>
<feature type="domain" description="Pyrroline-5-carboxylate reductase dimerisation" evidence="6">
    <location>
        <begin position="237"/>
        <end position="339"/>
    </location>
</feature>
<evidence type="ECO:0000313" key="7">
    <source>
        <dbReference type="EMBL" id="EMF11591.1"/>
    </source>
</evidence>
<keyword evidence="3" id="KW-0560">Oxidoreductase</keyword>
<comment type="similarity">
    <text evidence="1">Belongs to the pyrroline-5-carboxylate reductase family.</text>
</comment>
<dbReference type="GO" id="GO:0055129">
    <property type="term" value="P:L-proline biosynthetic process"/>
    <property type="evidence" value="ECO:0007669"/>
    <property type="project" value="TreeGrafter"/>
</dbReference>
<dbReference type="PANTHER" id="PTHR11645:SF0">
    <property type="entry name" value="PYRROLINE-5-CARBOXYLATE REDUCTASE 3"/>
    <property type="match status" value="1"/>
</dbReference>
<sequence>MAVGKTAALGEIGSGTLAILGCGALGTAILLGLLSDSLDLPGVAKRNDGQNGWSKAYRFVACVRREQAADTIRQKVQEVAPKASSLVDIQVCNNVEAIRTADIVLLAVQPHLLAELLQEPHMSDSLRGKIIISVLAGVTVNDIQSAITMNLETAVAAAAAQHTSPLELDSPPQKKNTYTIVRAMPNINCFAGQSTTIIERDSSSSSSSSSSMQDDNTLHLVSNLFHSLGKVFFTSPSTMNACTALCGSTPAFFTIVLEGLIEGAIAAGLKPDEALQMLSHTMMGTGALMMSQGGRDPAAVRHQVTSPGGSTIRGVLSLEENRVRWSFARALEISAAKAGDLGGSSSGSSGSSK</sequence>
<evidence type="ECO:0000259" key="5">
    <source>
        <dbReference type="Pfam" id="PF03807"/>
    </source>
</evidence>
<dbReference type="GeneID" id="27899791"/>
<dbReference type="SUPFAM" id="SSF48179">
    <property type="entry name" value="6-phosphogluconate dehydrogenase C-terminal domain-like"/>
    <property type="match status" value="1"/>
</dbReference>
<evidence type="ECO:0000256" key="1">
    <source>
        <dbReference type="ARBA" id="ARBA00005525"/>
    </source>
</evidence>
<dbReference type="STRING" id="692275.M3CEX9"/>
<name>M3CEX9_SPHMS</name>
<dbReference type="AlphaFoldDB" id="M3CEX9"/>
<dbReference type="InterPro" id="IPR029036">
    <property type="entry name" value="P5CR_dimer"/>
</dbReference>
<dbReference type="InterPro" id="IPR008927">
    <property type="entry name" value="6-PGluconate_DH-like_C_sf"/>
</dbReference>
<evidence type="ECO:0000313" key="8">
    <source>
        <dbReference type="Proteomes" id="UP000016931"/>
    </source>
</evidence>
<dbReference type="Pfam" id="PF14748">
    <property type="entry name" value="P5CR_dimer"/>
    <property type="match status" value="1"/>
</dbReference>
<dbReference type="GO" id="GO:0004735">
    <property type="term" value="F:pyrroline-5-carboxylate reductase activity"/>
    <property type="evidence" value="ECO:0007669"/>
    <property type="project" value="InterPro"/>
</dbReference>
<dbReference type="SUPFAM" id="SSF51735">
    <property type="entry name" value="NAD(P)-binding Rossmann-fold domains"/>
    <property type="match status" value="1"/>
</dbReference>
<feature type="domain" description="Pyrroline-5-carboxylate reductase catalytic N-terminal" evidence="5">
    <location>
        <begin position="17"/>
        <end position="137"/>
    </location>
</feature>
<evidence type="ECO:0000259" key="6">
    <source>
        <dbReference type="Pfam" id="PF14748"/>
    </source>
</evidence>
<dbReference type="InterPro" id="IPR053790">
    <property type="entry name" value="P5CR-like_CS"/>
</dbReference>
<dbReference type="InterPro" id="IPR028939">
    <property type="entry name" value="P5C_Rdtase_cat_N"/>
</dbReference>
<feature type="transmembrane region" description="Helical" evidence="4">
    <location>
        <begin position="12"/>
        <end position="34"/>
    </location>
</feature>
<dbReference type="Proteomes" id="UP000016931">
    <property type="component" value="Unassembled WGS sequence"/>
</dbReference>
<dbReference type="PANTHER" id="PTHR11645">
    <property type="entry name" value="PYRROLINE-5-CARBOXYLATE REDUCTASE"/>
    <property type="match status" value="1"/>
</dbReference>
<evidence type="ECO:0000256" key="2">
    <source>
        <dbReference type="ARBA" id="ARBA00022857"/>
    </source>
</evidence>
<accession>M3CEX9</accession>
<dbReference type="Gene3D" id="1.10.3730.10">
    <property type="entry name" value="ProC C-terminal domain-like"/>
    <property type="match status" value="1"/>
</dbReference>